<dbReference type="Proteomes" id="UP001165960">
    <property type="component" value="Unassembled WGS sequence"/>
</dbReference>
<evidence type="ECO:0000313" key="2">
    <source>
        <dbReference type="Proteomes" id="UP001165960"/>
    </source>
</evidence>
<reference evidence="1" key="1">
    <citation type="submission" date="2022-04" db="EMBL/GenBank/DDBJ databases">
        <title>Genome of the entomopathogenic fungus Entomophthora muscae.</title>
        <authorList>
            <person name="Elya C."/>
            <person name="Lovett B.R."/>
            <person name="Lee E."/>
            <person name="Macias A.M."/>
            <person name="Hajek A.E."/>
            <person name="De Bivort B.L."/>
            <person name="Kasson M.T."/>
            <person name="De Fine Licht H.H."/>
            <person name="Stajich J.E."/>
        </authorList>
    </citation>
    <scope>NUCLEOTIDE SEQUENCE</scope>
    <source>
        <strain evidence="1">Berkeley</strain>
    </source>
</reference>
<evidence type="ECO:0000313" key="1">
    <source>
        <dbReference type="EMBL" id="KAJ9072368.1"/>
    </source>
</evidence>
<keyword evidence="2" id="KW-1185">Reference proteome</keyword>
<name>A0ACC2TCG4_9FUNG</name>
<organism evidence="1 2">
    <name type="scientific">Entomophthora muscae</name>
    <dbReference type="NCBI Taxonomy" id="34485"/>
    <lineage>
        <taxon>Eukaryota</taxon>
        <taxon>Fungi</taxon>
        <taxon>Fungi incertae sedis</taxon>
        <taxon>Zoopagomycota</taxon>
        <taxon>Entomophthoromycotina</taxon>
        <taxon>Entomophthoromycetes</taxon>
        <taxon>Entomophthorales</taxon>
        <taxon>Entomophthoraceae</taxon>
        <taxon>Entomophthora</taxon>
    </lineage>
</organism>
<accession>A0ACC2TCG4</accession>
<protein>
    <submittedName>
        <fullName evidence="1">Uncharacterized protein</fullName>
    </submittedName>
</protein>
<gene>
    <name evidence="1" type="ORF">DSO57_1028340</name>
</gene>
<proteinExistence type="predicted"/>
<sequence>MLNTLPNALSCHPLLSDIDKDYKVLNINIVLPPKSFLKLNIISITTPNRLKQIHKSQLSDKVLSQIISVLTKNETVTNPSFSLLDDLLYFNNLLAVPSLDLQQALTITFHNSRIHHFKNGISN</sequence>
<dbReference type="EMBL" id="QTSX02003019">
    <property type="protein sequence ID" value="KAJ9072368.1"/>
    <property type="molecule type" value="Genomic_DNA"/>
</dbReference>
<comment type="caution">
    <text evidence="1">The sequence shown here is derived from an EMBL/GenBank/DDBJ whole genome shotgun (WGS) entry which is preliminary data.</text>
</comment>